<dbReference type="HOGENOM" id="CLU_052365_0_0_1"/>
<dbReference type="EMBL" id="KN847333">
    <property type="protein sequence ID" value="KIW46554.1"/>
    <property type="molecule type" value="Genomic_DNA"/>
</dbReference>
<name>A0A0D2EF58_9EURO</name>
<feature type="domain" description="NADAR" evidence="2">
    <location>
        <begin position="252"/>
        <end position="356"/>
    </location>
</feature>
<dbReference type="Gene3D" id="1.10.357.40">
    <property type="entry name" value="YbiA-like"/>
    <property type="match status" value="1"/>
</dbReference>
<feature type="compositionally biased region" description="Low complexity" evidence="1">
    <location>
        <begin position="192"/>
        <end position="214"/>
    </location>
</feature>
<dbReference type="Proteomes" id="UP000053342">
    <property type="component" value="Unassembled WGS sequence"/>
</dbReference>
<dbReference type="AlphaFoldDB" id="A0A0D2EF58"/>
<dbReference type="GeneID" id="27354295"/>
<evidence type="ECO:0000259" key="2">
    <source>
        <dbReference type="Pfam" id="PF08719"/>
    </source>
</evidence>
<proteinExistence type="predicted"/>
<keyword evidence="4" id="KW-1185">Reference proteome</keyword>
<evidence type="ECO:0000313" key="3">
    <source>
        <dbReference type="EMBL" id="KIW46554.1"/>
    </source>
</evidence>
<feature type="region of interest" description="Disordered" evidence="1">
    <location>
        <begin position="159"/>
        <end position="222"/>
    </location>
</feature>
<organism evidence="3 4">
    <name type="scientific">Exophiala oligosperma</name>
    <dbReference type="NCBI Taxonomy" id="215243"/>
    <lineage>
        <taxon>Eukaryota</taxon>
        <taxon>Fungi</taxon>
        <taxon>Dikarya</taxon>
        <taxon>Ascomycota</taxon>
        <taxon>Pezizomycotina</taxon>
        <taxon>Eurotiomycetes</taxon>
        <taxon>Chaetothyriomycetidae</taxon>
        <taxon>Chaetothyriales</taxon>
        <taxon>Herpotrichiellaceae</taxon>
        <taxon>Exophiala</taxon>
    </lineage>
</organism>
<dbReference type="SUPFAM" id="SSF143990">
    <property type="entry name" value="YbiA-like"/>
    <property type="match status" value="1"/>
</dbReference>
<dbReference type="STRING" id="215243.A0A0D2EF58"/>
<dbReference type="InterPro" id="IPR012816">
    <property type="entry name" value="NADAR"/>
</dbReference>
<feature type="compositionally biased region" description="Polar residues" evidence="1">
    <location>
        <begin position="37"/>
        <end position="49"/>
    </location>
</feature>
<feature type="compositionally biased region" description="Basic and acidic residues" evidence="1">
    <location>
        <begin position="178"/>
        <end position="191"/>
    </location>
</feature>
<reference evidence="3 4" key="1">
    <citation type="submission" date="2015-01" db="EMBL/GenBank/DDBJ databases">
        <title>The Genome Sequence of Exophiala oligosperma CBS72588.</title>
        <authorList>
            <consortium name="The Broad Institute Genomics Platform"/>
            <person name="Cuomo C."/>
            <person name="de Hoog S."/>
            <person name="Gorbushina A."/>
            <person name="Stielow B."/>
            <person name="Teixiera M."/>
            <person name="Abouelleil A."/>
            <person name="Chapman S.B."/>
            <person name="Priest M."/>
            <person name="Young S.K."/>
            <person name="Wortman J."/>
            <person name="Nusbaum C."/>
            <person name="Birren B."/>
        </authorList>
    </citation>
    <scope>NUCLEOTIDE SEQUENCE [LARGE SCALE GENOMIC DNA]</scope>
    <source>
        <strain evidence="3 4">CBS 72588</strain>
    </source>
</reference>
<gene>
    <name evidence="3" type="ORF">PV06_02221</name>
</gene>
<evidence type="ECO:0000313" key="4">
    <source>
        <dbReference type="Proteomes" id="UP000053342"/>
    </source>
</evidence>
<sequence>MAQPSPDDSPIERSDGSLTDKPNDSDGVVEKFESGENQKSPTSSPSPQYGHNIRSARVTDKYVFFWNGPLSNWNAGRPFSGRRAMDLLIDRLDRSQISRPSRTALSTVMMGRHEFNCGEQFMMACKGWLFETATIRGADLDTSTLAEDNVERICKAILGDGDDGTRKQGQGQRQQPVGHERVQQSKPDQRKSNTTINKNTRNKKSSSSLSSSSTTKKDRRGIDVDVDVETEIDIGIDHDGIAGGTLAACLLTPDPRLQKALGRRTRGFDEKVWKKASKAVAVAGSIARAEADEELRHVYLGAAGVECSNRNFVEGSPMDKVWGIGLRWDDPWADDETHWRGENRLGKCHDEAAEWLRQEYNK</sequence>
<protein>
    <recommendedName>
        <fullName evidence="2">NADAR domain-containing protein</fullName>
    </recommendedName>
</protein>
<dbReference type="VEuPathDB" id="FungiDB:PV06_02221"/>
<accession>A0A0D2EF58</accession>
<dbReference type="Pfam" id="PF08719">
    <property type="entry name" value="NADAR"/>
    <property type="match status" value="1"/>
</dbReference>
<feature type="region of interest" description="Disordered" evidence="1">
    <location>
        <begin position="1"/>
        <end position="52"/>
    </location>
</feature>
<dbReference type="CDD" id="cd15457">
    <property type="entry name" value="NADAR"/>
    <property type="match status" value="1"/>
</dbReference>
<dbReference type="OrthoDB" id="206452at2759"/>
<evidence type="ECO:0000256" key="1">
    <source>
        <dbReference type="SAM" id="MobiDB-lite"/>
    </source>
</evidence>
<feature type="compositionally biased region" description="Basic and acidic residues" evidence="1">
    <location>
        <begin position="21"/>
        <end position="36"/>
    </location>
</feature>
<dbReference type="RefSeq" id="XP_016266770.1">
    <property type="nucleotide sequence ID" value="XM_016402873.1"/>
</dbReference>
<dbReference type="InterPro" id="IPR037238">
    <property type="entry name" value="YbiA-like_sf"/>
</dbReference>